<evidence type="ECO:0000313" key="4">
    <source>
        <dbReference type="RefSeq" id="XP_020822929.1"/>
    </source>
</evidence>
<keyword evidence="2" id="KW-1133">Transmembrane helix</keyword>
<protein>
    <submittedName>
        <fullName evidence="4">Uncharacterized protein LOC110194747 isoform X3</fullName>
    </submittedName>
</protein>
<dbReference type="Proteomes" id="UP000515140">
    <property type="component" value="Unplaced"/>
</dbReference>
<evidence type="ECO:0000256" key="1">
    <source>
        <dbReference type="SAM" id="MobiDB-lite"/>
    </source>
</evidence>
<accession>A0A6P5IWI8</accession>
<dbReference type="GeneID" id="110194747"/>
<keyword evidence="2" id="KW-0812">Transmembrane</keyword>
<feature type="transmembrane region" description="Helical" evidence="2">
    <location>
        <begin position="291"/>
        <end position="314"/>
    </location>
</feature>
<feature type="compositionally biased region" description="Basic and acidic residues" evidence="1">
    <location>
        <begin position="112"/>
        <end position="121"/>
    </location>
</feature>
<feature type="region of interest" description="Disordered" evidence="1">
    <location>
        <begin position="91"/>
        <end position="121"/>
    </location>
</feature>
<evidence type="ECO:0000256" key="2">
    <source>
        <dbReference type="SAM" id="Phobius"/>
    </source>
</evidence>
<dbReference type="AlphaFoldDB" id="A0A6P5IWI8"/>
<evidence type="ECO:0000313" key="3">
    <source>
        <dbReference type="Proteomes" id="UP000515140"/>
    </source>
</evidence>
<organism evidence="3 4">
    <name type="scientific">Phascolarctos cinereus</name>
    <name type="common">Koala</name>
    <dbReference type="NCBI Taxonomy" id="38626"/>
    <lineage>
        <taxon>Eukaryota</taxon>
        <taxon>Metazoa</taxon>
        <taxon>Chordata</taxon>
        <taxon>Craniata</taxon>
        <taxon>Vertebrata</taxon>
        <taxon>Euteleostomi</taxon>
        <taxon>Mammalia</taxon>
        <taxon>Metatheria</taxon>
        <taxon>Diprotodontia</taxon>
        <taxon>Phascolarctidae</taxon>
        <taxon>Phascolarctos</taxon>
    </lineage>
</organism>
<feature type="region of interest" description="Disordered" evidence="1">
    <location>
        <begin position="37"/>
        <end position="70"/>
    </location>
</feature>
<keyword evidence="2" id="KW-0472">Membrane</keyword>
<dbReference type="RefSeq" id="XP_020822929.1">
    <property type="nucleotide sequence ID" value="XM_020967270.1"/>
</dbReference>
<name>A0A6P5IWI8_PHACI</name>
<proteinExistence type="predicted"/>
<keyword evidence="3" id="KW-1185">Reference proteome</keyword>
<reference evidence="4" key="1">
    <citation type="submission" date="2025-08" db="UniProtKB">
        <authorList>
            <consortium name="RefSeq"/>
        </authorList>
    </citation>
    <scope>IDENTIFICATION</scope>
    <source>
        <tissue evidence="4">Spleen</tissue>
    </source>
</reference>
<gene>
    <name evidence="4" type="primary">LOC110194747</name>
</gene>
<sequence length="317" mass="35206">MVPVRYAFQRGAREQQGDDARPDFVFHIPSRSFFPEHRNDDIGLRPLGPPPAYSPPFDFRGYDDETSDESCSDLDFGDSCFFSPIHLPELVSDQPRGEPLDASPPRHPRQRLARDEASQNRDFQRVLPGASAAVRQGIPDYDQGAVAYHCCRDAVSRAGRRRPASPQPQEDPHAPPCPRCGLCHVFVSPQFLCGTYCQCRRQDQECCVLCMPMVCPDQPAQRSVRALRGGEFREQHQAFSVRGPRVAEALVNLPTADCLTGPWNSYLAVTPDLLISDHFTGHAVMLGSDTYALIIIGLRISLVLVLCGLISSILHLI</sequence>